<dbReference type="GeneID" id="27366715"/>
<protein>
    <submittedName>
        <fullName evidence="1">Uncharacterized protein</fullName>
    </submittedName>
</protein>
<name>M7X3R0_RHOT1</name>
<dbReference type="EMBL" id="KB722643">
    <property type="protein sequence ID" value="EMS24976.1"/>
    <property type="molecule type" value="Genomic_DNA"/>
</dbReference>
<accession>M7X3R0</accession>
<organism evidence="1 2">
    <name type="scientific">Rhodotorula toruloides (strain NP11)</name>
    <name type="common">Yeast</name>
    <name type="synonym">Rhodosporidium toruloides</name>
    <dbReference type="NCBI Taxonomy" id="1130832"/>
    <lineage>
        <taxon>Eukaryota</taxon>
        <taxon>Fungi</taxon>
        <taxon>Dikarya</taxon>
        <taxon>Basidiomycota</taxon>
        <taxon>Pucciniomycotina</taxon>
        <taxon>Microbotryomycetes</taxon>
        <taxon>Sporidiobolales</taxon>
        <taxon>Sporidiobolaceae</taxon>
        <taxon>Rhodotorula</taxon>
    </lineage>
</organism>
<dbReference type="HOGENOM" id="CLU_897580_0_0_1"/>
<dbReference type="AlphaFoldDB" id="M7X3R0"/>
<reference evidence="1 2" key="1">
    <citation type="journal article" date="2012" name="Nat. Commun.">
        <title>A multi-omic map of the lipid-producing yeast Rhodosporidium toruloides.</title>
        <authorList>
            <person name="Zhu Z."/>
            <person name="Zhang S."/>
            <person name="Liu H."/>
            <person name="Shen H."/>
            <person name="Lin X."/>
            <person name="Yang F."/>
            <person name="Zhou Y.J."/>
            <person name="Jin G."/>
            <person name="Ye M."/>
            <person name="Zou H."/>
            <person name="Zou H."/>
            <person name="Zhao Z.K."/>
        </authorList>
    </citation>
    <scope>NUCLEOTIDE SEQUENCE [LARGE SCALE GENOMIC DNA]</scope>
    <source>
        <strain evidence="1 2">NP11</strain>
    </source>
</reference>
<dbReference type="Proteomes" id="UP000016926">
    <property type="component" value="Unassembled WGS sequence"/>
</dbReference>
<evidence type="ECO:0000313" key="2">
    <source>
        <dbReference type="Proteomes" id="UP000016926"/>
    </source>
</evidence>
<evidence type="ECO:0000313" key="1">
    <source>
        <dbReference type="EMBL" id="EMS24976.1"/>
    </source>
</evidence>
<sequence length="320" mass="36574">MASRAEERTDHVDLLGAILQVHRLLAGVEHAFVGLAGTIVRLSKVFQQTDHLQHFPERDNFLERRWLVPQKHLLVHVKPHEFTAACEAVGASSVPDVDSTPAEFTVSVRSTYEEHQRTVTFRFNLAKQVDPPIRRDGTWPRDICAIYVGQGVHEQRLEVPAERAVYAAVRRLRPLYDIPRHELAAGFNEHEPPPVPDELLAFHIEWQVQIALDNLGRSDLGFLDPSAWDRDVSRLMSETQYAERAERLLAVLVASLQHTPDGDEPTNLLVWRAARQEDSETGLVQRNASVKLRRLARLVEEWEAVLKRPYPSQHHALRRD</sequence>
<keyword evidence="2" id="KW-1185">Reference proteome</keyword>
<dbReference type="RefSeq" id="XP_016276095.1">
    <property type="nucleotide sequence ID" value="XM_016416376.1"/>
</dbReference>
<dbReference type="OrthoDB" id="10364802at2759"/>
<gene>
    <name evidence="1" type="ORF">RHTO_02702</name>
</gene>
<proteinExistence type="predicted"/>